<gene>
    <name evidence="5" type="primary">chiG</name>
    <name evidence="6" type="ORF">GCM10007860_07740</name>
</gene>
<evidence type="ECO:0000313" key="6">
    <source>
        <dbReference type="EMBL" id="GLS03629.1"/>
    </source>
</evidence>
<evidence type="ECO:0000313" key="5">
    <source>
        <dbReference type="EMBL" id="BAK53891.1"/>
    </source>
</evidence>
<reference evidence="6" key="2">
    <citation type="journal article" date="2014" name="Int. J. Syst. Evol. Microbiol.">
        <title>Complete genome of a new Firmicutes species belonging to the dominant human colonic microbiota ('Ruminococcus bicirculans') reveals two chromosomes and a selective capacity to utilize plant glucans.</title>
        <authorList>
            <consortium name="NISC Comparative Sequencing Program"/>
            <person name="Wegmann U."/>
            <person name="Louis P."/>
            <person name="Goesmann A."/>
            <person name="Henrissat B."/>
            <person name="Duncan S.H."/>
            <person name="Flint H.J."/>
        </authorList>
    </citation>
    <scope>NUCLEOTIDE SEQUENCE</scope>
    <source>
        <strain evidence="6">NBRC 104970</strain>
    </source>
</reference>
<evidence type="ECO:0000259" key="4">
    <source>
        <dbReference type="PROSITE" id="PS51910"/>
    </source>
</evidence>
<dbReference type="EMBL" id="AB649129">
    <property type="protein sequence ID" value="BAK53891.1"/>
    <property type="molecule type" value="Genomic_DNA"/>
</dbReference>
<feature type="domain" description="GH18" evidence="4">
    <location>
        <begin position="212"/>
        <end position="508"/>
    </location>
</feature>
<feature type="chain" id="PRO_5003379813" evidence="3">
    <location>
        <begin position="27"/>
        <end position="508"/>
    </location>
</feature>
<name>F8WSQ4_9NEIS</name>
<evidence type="ECO:0000313" key="7">
    <source>
        <dbReference type="Proteomes" id="UP001156836"/>
    </source>
</evidence>
<dbReference type="GO" id="GO:0005975">
    <property type="term" value="P:carbohydrate metabolic process"/>
    <property type="evidence" value="ECO:0007669"/>
    <property type="project" value="InterPro"/>
</dbReference>
<reference evidence="7" key="3">
    <citation type="journal article" date="2019" name="Int. J. Syst. Evol. Microbiol.">
        <title>The Global Catalogue of Microorganisms (GCM) 10K type strain sequencing project: providing services to taxonomists for standard genome sequencing and annotation.</title>
        <authorList>
            <consortium name="The Broad Institute Genomics Platform"/>
            <consortium name="The Broad Institute Genome Sequencing Center for Infectious Disease"/>
            <person name="Wu L."/>
            <person name="Ma J."/>
        </authorList>
    </citation>
    <scope>NUCLEOTIDE SEQUENCE [LARGE SCALE GENOMIC DNA]</scope>
    <source>
        <strain evidence="7">NBRC 104970</strain>
    </source>
</reference>
<dbReference type="GO" id="GO:0004553">
    <property type="term" value="F:hydrolase activity, hydrolyzing O-glycosyl compounds"/>
    <property type="evidence" value="ECO:0007669"/>
    <property type="project" value="InterPro"/>
</dbReference>
<dbReference type="EMBL" id="BSOZ01000007">
    <property type="protein sequence ID" value="GLS03629.1"/>
    <property type="molecule type" value="Genomic_DNA"/>
</dbReference>
<dbReference type="SUPFAM" id="SSF51445">
    <property type="entry name" value="(Trans)glycosidases"/>
    <property type="match status" value="1"/>
</dbReference>
<dbReference type="InterPro" id="IPR052750">
    <property type="entry name" value="GH18_Chitinase"/>
</dbReference>
<dbReference type="Proteomes" id="UP001156836">
    <property type="component" value="Unassembled WGS sequence"/>
</dbReference>
<evidence type="ECO:0000256" key="3">
    <source>
        <dbReference type="SAM" id="SignalP"/>
    </source>
</evidence>
<protein>
    <submittedName>
        <fullName evidence="5">Chitinase</fullName>
    </submittedName>
</protein>
<dbReference type="RefSeq" id="WP_018748576.1">
    <property type="nucleotide sequence ID" value="NZ_BSOZ01000007.1"/>
</dbReference>
<reference evidence="6" key="4">
    <citation type="submission" date="2023-01" db="EMBL/GenBank/DDBJ databases">
        <title>Draft genome sequence of Chitiniphilus shinanonensis strain NBRC 104970.</title>
        <authorList>
            <person name="Sun Q."/>
            <person name="Mori K."/>
        </authorList>
    </citation>
    <scope>NUCLEOTIDE SEQUENCE</scope>
    <source>
        <strain evidence="6">NBRC 104970</strain>
    </source>
</reference>
<dbReference type="Pfam" id="PF02839">
    <property type="entry name" value="CBM_5_12"/>
    <property type="match status" value="2"/>
</dbReference>
<dbReference type="Gene3D" id="2.10.10.20">
    <property type="entry name" value="Carbohydrate-binding module superfamily 5/12"/>
    <property type="match status" value="2"/>
</dbReference>
<dbReference type="InterPro" id="IPR017853">
    <property type="entry name" value="GH"/>
</dbReference>
<dbReference type="AlphaFoldDB" id="F8WSQ4"/>
<accession>F8WSQ4</accession>
<dbReference type="CDD" id="cd12214">
    <property type="entry name" value="ChiA1_BD"/>
    <property type="match status" value="1"/>
</dbReference>
<dbReference type="Gene3D" id="3.20.20.80">
    <property type="entry name" value="Glycosidases"/>
    <property type="match status" value="1"/>
</dbReference>
<feature type="compositionally biased region" description="Pro residues" evidence="2">
    <location>
        <begin position="108"/>
        <end position="118"/>
    </location>
</feature>
<dbReference type="PANTHER" id="PTHR42976:SF1">
    <property type="entry name" value="GH18 DOMAIN-CONTAINING PROTEIN-RELATED"/>
    <property type="match status" value="1"/>
</dbReference>
<evidence type="ECO:0000256" key="2">
    <source>
        <dbReference type="SAM" id="MobiDB-lite"/>
    </source>
</evidence>
<dbReference type="BRENDA" id="3.2.1.14">
    <property type="organism ID" value="13869"/>
</dbReference>
<dbReference type="GO" id="GO:0005576">
    <property type="term" value="C:extracellular region"/>
    <property type="evidence" value="ECO:0007669"/>
    <property type="project" value="InterPro"/>
</dbReference>
<keyword evidence="1" id="KW-0378">Hydrolase</keyword>
<dbReference type="CDD" id="cd12215">
    <property type="entry name" value="ChiC_BD"/>
    <property type="match status" value="1"/>
</dbReference>
<dbReference type="GO" id="GO:0030246">
    <property type="term" value="F:carbohydrate binding"/>
    <property type="evidence" value="ECO:0007669"/>
    <property type="project" value="InterPro"/>
</dbReference>
<feature type="region of interest" description="Disordered" evidence="2">
    <location>
        <begin position="79"/>
        <end position="118"/>
    </location>
</feature>
<feature type="compositionally biased region" description="Pro residues" evidence="2">
    <location>
        <begin position="179"/>
        <end position="207"/>
    </location>
</feature>
<dbReference type="InterPro" id="IPR036573">
    <property type="entry name" value="CBM_sf_5/12"/>
</dbReference>
<feature type="region of interest" description="Disordered" evidence="2">
    <location>
        <begin position="179"/>
        <end position="211"/>
    </location>
</feature>
<keyword evidence="7" id="KW-1185">Reference proteome</keyword>
<dbReference type="PROSITE" id="PS51910">
    <property type="entry name" value="GH18_2"/>
    <property type="match status" value="1"/>
</dbReference>
<keyword evidence="3" id="KW-0732">Signal</keyword>
<dbReference type="PANTHER" id="PTHR42976">
    <property type="entry name" value="BIFUNCTIONAL CHITINASE/LYSOZYME-RELATED"/>
    <property type="match status" value="1"/>
</dbReference>
<dbReference type="InterPro" id="IPR001223">
    <property type="entry name" value="Glyco_hydro18_cat"/>
</dbReference>
<dbReference type="PRINTS" id="PR01217">
    <property type="entry name" value="PRICHEXTENSN"/>
</dbReference>
<dbReference type="CDD" id="cd06543">
    <property type="entry name" value="GH18_PF-ChiA-like"/>
    <property type="match status" value="1"/>
</dbReference>
<dbReference type="SUPFAM" id="SSF51055">
    <property type="entry name" value="Carbohydrate binding domain"/>
    <property type="match status" value="2"/>
</dbReference>
<sequence>MLKQPTRATRLLLALVLAGGVMAAHAAPAWQEGNTYNAGTVVSYNGHDYKALVTHTAYAGANWNPAATPTLWQDLGVTSGTPTPTPTPVTPTPTPVVTPTPTAVVTPTPTPVVTPTPTPSTCYQAWTSGGVYTGGARVTYNGVNYEARWWTQGDNPAQSGEWGVWKNIGNCGGVTPTPTPVTPTPTPVTPTPTPVTPTPTPTTPTPTPSSSIRFAPYIDVSGSMDLSGWAQATGGRYVSLAFFNSAGGCNGGWPTGEAGLLSQANSLKAFGGNVIVSSGGWNANDLARSCTDASALATTYENVLDRFGTNRLDLDPENAPGNNNLEVAVVDRRNAALKILQDRAKAKGKTVFVSYTLGVNPDGGFNSENLYVLQSAKNAGVEVSLVNPMIMDYYDGVSGNQMGARSILALQKVHAQIKNLWPGKTDAQYWGMLSATAMIGQNDTPVEVFTLADARQVRDFAKQQGMGMLTFWSLGRDNGNCPGNTAANWQCSGIVQNQWDFSRIFGEF</sequence>
<feature type="compositionally biased region" description="Pro residues" evidence="2">
    <location>
        <begin position="83"/>
        <end position="98"/>
    </location>
</feature>
<dbReference type="InterPro" id="IPR003610">
    <property type="entry name" value="CBM5/12"/>
</dbReference>
<feature type="signal peptide" evidence="3">
    <location>
        <begin position="1"/>
        <end position="26"/>
    </location>
</feature>
<evidence type="ECO:0000256" key="1">
    <source>
        <dbReference type="ARBA" id="ARBA00022801"/>
    </source>
</evidence>
<reference evidence="5" key="1">
    <citation type="journal article" date="2012" name="J. Biosci. Bioeng.">
        <title>Isolation of genes coding for chitin-degrading enzymes in the novel chitinolytic bacterium, Chitiniphilus shinanonensis, and characterization of a gene coding for a family 19 chitinase.</title>
        <authorList>
            <person name="Huang L."/>
            <person name="Garbulewska E."/>
            <person name="Sato K."/>
            <person name="Kato Y."/>
            <person name="Nogawa M."/>
            <person name="Taguchi G."/>
            <person name="Shimosaka M."/>
        </authorList>
    </citation>
    <scope>NUCLEOTIDE SEQUENCE</scope>
    <source>
        <strain evidence="5">SAY3</strain>
    </source>
</reference>
<dbReference type="SMART" id="SM00495">
    <property type="entry name" value="ChtBD3"/>
    <property type="match status" value="2"/>
</dbReference>
<organism evidence="5">
    <name type="scientific">Chitiniphilus shinanonensis</name>
    <dbReference type="NCBI Taxonomy" id="553088"/>
    <lineage>
        <taxon>Bacteria</taxon>
        <taxon>Pseudomonadati</taxon>
        <taxon>Pseudomonadota</taxon>
        <taxon>Betaproteobacteria</taxon>
        <taxon>Neisseriales</taxon>
        <taxon>Chitinibacteraceae</taxon>
        <taxon>Chitiniphilus</taxon>
    </lineage>
</organism>
<proteinExistence type="predicted"/>